<dbReference type="RefSeq" id="WP_115894404.1">
    <property type="nucleotide sequence ID" value="NZ_QTLC01000046.1"/>
</dbReference>
<reference evidence="1 2" key="1">
    <citation type="submission" date="2018-08" db="EMBL/GenBank/DDBJ databases">
        <title>Genome sequence of strict halophilic Halobacillus trueperi SS1 isolated from Lunsu, a salty water body of North West Himalayas.</title>
        <authorList>
            <person name="Gupta S."/>
            <person name="Sharma P."/>
            <person name="Dev K."/>
            <person name="Baumler D."/>
            <person name="Sourirajan A."/>
        </authorList>
    </citation>
    <scope>NUCLEOTIDE SEQUENCE [LARGE SCALE GENOMIC DNA]</scope>
    <source>
        <strain evidence="1 2">SS1</strain>
    </source>
</reference>
<sequence length="339" mass="38542">MTNKKIDLTASELGSLWTTYLYDSMSLQFVKYMYEKVRDEDVKPIIKKAVKISEQHVYKIESIFKKENLPIPYGFSEKDVELQAPDLYTDTFKLTFMLHMGRVGMVVHTGNLAVASRRDIQDFYGHALHQVQDLYRSASETALEKGLFLKRPYIPYPKQFSFVNDVGYLKGINPLKNHRILNAIEITHLSLNIETNQIGIMLISSFMQSSQSHQVSQYMKRGKEISKKHMDILSKTLMKDDIPSPISPNHAITDSTTPVFSDKLMMFQVSLLNSAGFGNYATAAAASQRSDLTLNYERLSAEVGQYAQDGAEIMIKNKWLEEPPAAPDRDQLGKGLKRK</sequence>
<dbReference type="EMBL" id="QTLC01000046">
    <property type="protein sequence ID" value="RDY70472.1"/>
    <property type="molecule type" value="Genomic_DNA"/>
</dbReference>
<protein>
    <submittedName>
        <fullName evidence="1">DUF3231 family protein</fullName>
    </submittedName>
</protein>
<dbReference type="Gene3D" id="1.20.1260.10">
    <property type="match status" value="2"/>
</dbReference>
<dbReference type="InterPro" id="IPR012347">
    <property type="entry name" value="Ferritin-like"/>
</dbReference>
<dbReference type="Pfam" id="PF11553">
    <property type="entry name" value="DUF3231"/>
    <property type="match status" value="2"/>
</dbReference>
<evidence type="ECO:0000313" key="2">
    <source>
        <dbReference type="Proteomes" id="UP000257032"/>
    </source>
</evidence>
<dbReference type="AlphaFoldDB" id="A0A3D8VMD4"/>
<name>A0A3D8VMD4_9BACI</name>
<dbReference type="InterPro" id="IPR021617">
    <property type="entry name" value="DUF3231"/>
</dbReference>
<evidence type="ECO:0000313" key="1">
    <source>
        <dbReference type="EMBL" id="RDY70472.1"/>
    </source>
</evidence>
<accession>A0A3D8VMD4</accession>
<dbReference type="Proteomes" id="UP000257032">
    <property type="component" value="Unassembled WGS sequence"/>
</dbReference>
<gene>
    <name evidence="1" type="ORF">DXT76_12875</name>
</gene>
<comment type="caution">
    <text evidence="1">The sequence shown here is derived from an EMBL/GenBank/DDBJ whole genome shotgun (WGS) entry which is preliminary data.</text>
</comment>
<proteinExistence type="predicted"/>
<organism evidence="1 2">
    <name type="scientific">Halobacillus trueperi</name>
    <dbReference type="NCBI Taxonomy" id="156205"/>
    <lineage>
        <taxon>Bacteria</taxon>
        <taxon>Bacillati</taxon>
        <taxon>Bacillota</taxon>
        <taxon>Bacilli</taxon>
        <taxon>Bacillales</taxon>
        <taxon>Bacillaceae</taxon>
        <taxon>Halobacillus</taxon>
    </lineage>
</organism>